<organism evidence="1 2">
    <name type="scientific">Aspergillus tamarii</name>
    <dbReference type="NCBI Taxonomy" id="41984"/>
    <lineage>
        <taxon>Eukaryota</taxon>
        <taxon>Fungi</taxon>
        <taxon>Dikarya</taxon>
        <taxon>Ascomycota</taxon>
        <taxon>Pezizomycotina</taxon>
        <taxon>Eurotiomycetes</taxon>
        <taxon>Eurotiomycetidae</taxon>
        <taxon>Eurotiales</taxon>
        <taxon>Aspergillaceae</taxon>
        <taxon>Aspergillus</taxon>
        <taxon>Aspergillus subgen. Circumdati</taxon>
    </lineage>
</organism>
<reference evidence="1 2" key="1">
    <citation type="submission" date="2019-04" db="EMBL/GenBank/DDBJ databases">
        <title>Friends and foes A comparative genomics study of 23 Aspergillus species from section Flavi.</title>
        <authorList>
            <consortium name="DOE Joint Genome Institute"/>
            <person name="Kjaerbolling I."/>
            <person name="Vesth T."/>
            <person name="Frisvad J.C."/>
            <person name="Nybo J.L."/>
            <person name="Theobald S."/>
            <person name="Kildgaard S."/>
            <person name="Isbrandt T."/>
            <person name="Kuo A."/>
            <person name="Sato A."/>
            <person name="Lyhne E.K."/>
            <person name="Kogle M.E."/>
            <person name="Wiebenga A."/>
            <person name="Kun R.S."/>
            <person name="Lubbers R.J."/>
            <person name="Makela M.R."/>
            <person name="Barry K."/>
            <person name="Chovatia M."/>
            <person name="Clum A."/>
            <person name="Daum C."/>
            <person name="Haridas S."/>
            <person name="He G."/>
            <person name="LaButti K."/>
            <person name="Lipzen A."/>
            <person name="Mondo S."/>
            <person name="Riley R."/>
            <person name="Salamov A."/>
            <person name="Simmons B.A."/>
            <person name="Magnuson J.K."/>
            <person name="Henrissat B."/>
            <person name="Mortensen U.H."/>
            <person name="Larsen T.O."/>
            <person name="Devries R.P."/>
            <person name="Grigoriev I.V."/>
            <person name="Machida M."/>
            <person name="Baker S.E."/>
            <person name="Andersen M.R."/>
        </authorList>
    </citation>
    <scope>NUCLEOTIDE SEQUENCE [LARGE SCALE GENOMIC DNA]</scope>
    <source>
        <strain evidence="1 2">CBS 117626</strain>
    </source>
</reference>
<name>A0A5N6UDQ2_ASPTM</name>
<dbReference type="EMBL" id="ML738747">
    <property type="protein sequence ID" value="KAE8156757.1"/>
    <property type="molecule type" value="Genomic_DNA"/>
</dbReference>
<keyword evidence="2" id="KW-1185">Reference proteome</keyword>
<evidence type="ECO:0000313" key="1">
    <source>
        <dbReference type="EMBL" id="KAE8156757.1"/>
    </source>
</evidence>
<evidence type="ECO:0000313" key="2">
    <source>
        <dbReference type="Proteomes" id="UP000326950"/>
    </source>
</evidence>
<proteinExistence type="predicted"/>
<gene>
    <name evidence="1" type="ORF">BDV40DRAFT_280222</name>
</gene>
<dbReference type="AlphaFoldDB" id="A0A5N6UDQ2"/>
<protein>
    <submittedName>
        <fullName evidence="1">Uncharacterized protein</fullName>
    </submittedName>
</protein>
<dbReference type="Proteomes" id="UP000326950">
    <property type="component" value="Unassembled WGS sequence"/>
</dbReference>
<accession>A0A5N6UDQ2</accession>
<sequence length="67" mass="7667">MKQHPGFGTTIRSHWIQCKCRAVFVRLGAVGSSVIVVVVCLQDKSFSESFFLFKEKKSFFFLSLFCL</sequence>